<gene>
    <name evidence="2" type="ORF">ACFQQL_04570</name>
</gene>
<evidence type="ECO:0000259" key="1">
    <source>
        <dbReference type="Pfam" id="PF01979"/>
    </source>
</evidence>
<accession>A0ABW2Q4H6</accession>
<dbReference type="Gene3D" id="2.30.40.10">
    <property type="entry name" value="Urease, subunit C, domain 1"/>
    <property type="match status" value="1"/>
</dbReference>
<dbReference type="Pfam" id="PF01979">
    <property type="entry name" value="Amidohydro_1"/>
    <property type="match status" value="1"/>
</dbReference>
<feature type="domain" description="Amidohydrolase-related" evidence="1">
    <location>
        <begin position="62"/>
        <end position="388"/>
    </location>
</feature>
<dbReference type="InterPro" id="IPR032466">
    <property type="entry name" value="Metal_Hydrolase"/>
</dbReference>
<keyword evidence="3" id="KW-1185">Reference proteome</keyword>
<evidence type="ECO:0000313" key="3">
    <source>
        <dbReference type="Proteomes" id="UP001596455"/>
    </source>
</evidence>
<dbReference type="PANTHER" id="PTHR43135:SF3">
    <property type="entry name" value="ALPHA-D-RIBOSE 1-METHYLPHOSPHONATE 5-TRIPHOSPHATE DIPHOSPHATASE"/>
    <property type="match status" value="1"/>
</dbReference>
<dbReference type="SUPFAM" id="SSF51338">
    <property type="entry name" value="Composite domain of metallo-dependent hydrolases"/>
    <property type="match status" value="1"/>
</dbReference>
<dbReference type="Proteomes" id="UP001596455">
    <property type="component" value="Unassembled WGS sequence"/>
</dbReference>
<name>A0ABW2Q4H6_9MICO</name>
<sequence length="412" mass="43155">MSVPGAGVIVAGLLLDGTGGPGVEDAAILFDDGRIVAAGPATAVLAHPAAADARRRDLDTSTLTPGLVDAHVHLAYGRPTDPGWPDMAPRPQGYSAWALAGAQSALSRGVTTVRDCGSPEGIALDVRRLLRTGLVRGARVLACGPCLTTSGGHGEFLGVTADGTEELRARLRDLAPQRPDAVKVMATGGSMDPHTDRRSAQYSTDELAAVVAEADRLGVQVVAHANATEGIRRAVLAGVQVIAHCNFLAAQDGRLDVDHEVIAEMAARKVYVDLNLGAAMVPLREVDARQEPPEADVPEDRWRLLRSLPELAPRTFFTSDAFGPAVGDFPDLLAQAARRWQLSLAEVLWRATGLPAEAMGKGATFGSLLPGRVADICVYDGDLRTDPDLLGSPQMVLQAGIPVAGPGRLATR</sequence>
<dbReference type="PANTHER" id="PTHR43135">
    <property type="entry name" value="ALPHA-D-RIBOSE 1-METHYLPHOSPHONATE 5-TRIPHOSPHATE DIPHOSPHATASE"/>
    <property type="match status" value="1"/>
</dbReference>
<dbReference type="InterPro" id="IPR051781">
    <property type="entry name" value="Metallo-dep_Hydrolase"/>
</dbReference>
<dbReference type="RefSeq" id="WP_382391700.1">
    <property type="nucleotide sequence ID" value="NZ_JBHTCQ010000001.1"/>
</dbReference>
<comment type="caution">
    <text evidence="2">The sequence shown here is derived from an EMBL/GenBank/DDBJ whole genome shotgun (WGS) entry which is preliminary data.</text>
</comment>
<dbReference type="InterPro" id="IPR011059">
    <property type="entry name" value="Metal-dep_hydrolase_composite"/>
</dbReference>
<proteinExistence type="predicted"/>
<organism evidence="2 3">
    <name type="scientific">Georgenia alba</name>
    <dbReference type="NCBI Taxonomy" id="2233858"/>
    <lineage>
        <taxon>Bacteria</taxon>
        <taxon>Bacillati</taxon>
        <taxon>Actinomycetota</taxon>
        <taxon>Actinomycetes</taxon>
        <taxon>Micrococcales</taxon>
        <taxon>Bogoriellaceae</taxon>
        <taxon>Georgenia</taxon>
    </lineage>
</organism>
<dbReference type="SUPFAM" id="SSF51556">
    <property type="entry name" value="Metallo-dependent hydrolases"/>
    <property type="match status" value="1"/>
</dbReference>
<reference evidence="3" key="1">
    <citation type="journal article" date="2019" name="Int. J. Syst. Evol. Microbiol.">
        <title>The Global Catalogue of Microorganisms (GCM) 10K type strain sequencing project: providing services to taxonomists for standard genome sequencing and annotation.</title>
        <authorList>
            <consortium name="The Broad Institute Genomics Platform"/>
            <consortium name="The Broad Institute Genome Sequencing Center for Infectious Disease"/>
            <person name="Wu L."/>
            <person name="Ma J."/>
        </authorList>
    </citation>
    <scope>NUCLEOTIDE SEQUENCE [LARGE SCALE GENOMIC DNA]</scope>
    <source>
        <strain evidence="3">JCM 1490</strain>
    </source>
</reference>
<protein>
    <submittedName>
        <fullName evidence="2">Amidohydrolase family protein</fullName>
    </submittedName>
</protein>
<dbReference type="EMBL" id="JBHTCQ010000001">
    <property type="protein sequence ID" value="MFC7404374.1"/>
    <property type="molecule type" value="Genomic_DNA"/>
</dbReference>
<dbReference type="Gene3D" id="3.20.20.140">
    <property type="entry name" value="Metal-dependent hydrolases"/>
    <property type="match status" value="1"/>
</dbReference>
<evidence type="ECO:0000313" key="2">
    <source>
        <dbReference type="EMBL" id="MFC7404374.1"/>
    </source>
</evidence>
<dbReference type="InterPro" id="IPR006680">
    <property type="entry name" value="Amidohydro-rel"/>
</dbReference>